<proteinExistence type="predicted"/>
<dbReference type="InterPro" id="IPR036388">
    <property type="entry name" value="WH-like_DNA-bd_sf"/>
</dbReference>
<dbReference type="PROSITE" id="PS50995">
    <property type="entry name" value="HTH_MARR_2"/>
    <property type="match status" value="1"/>
</dbReference>
<evidence type="ECO:0000313" key="3">
    <source>
        <dbReference type="Proteomes" id="UP000268033"/>
    </source>
</evidence>
<protein>
    <submittedName>
        <fullName evidence="2">DNA-binding MarR family transcriptional regulator</fullName>
    </submittedName>
</protein>
<dbReference type="GO" id="GO:0003700">
    <property type="term" value="F:DNA-binding transcription factor activity"/>
    <property type="evidence" value="ECO:0007669"/>
    <property type="project" value="InterPro"/>
</dbReference>
<dbReference type="InterPro" id="IPR039422">
    <property type="entry name" value="MarR/SlyA-like"/>
</dbReference>
<dbReference type="PANTHER" id="PTHR33164">
    <property type="entry name" value="TRANSCRIPTIONAL REGULATOR, MARR FAMILY"/>
    <property type="match status" value="1"/>
</dbReference>
<dbReference type="SMART" id="SM00347">
    <property type="entry name" value="HTH_MARR"/>
    <property type="match status" value="1"/>
</dbReference>
<dbReference type="GO" id="GO:0003677">
    <property type="term" value="F:DNA binding"/>
    <property type="evidence" value="ECO:0007669"/>
    <property type="project" value="UniProtKB-KW"/>
</dbReference>
<dbReference type="Gene3D" id="1.10.10.10">
    <property type="entry name" value="Winged helix-like DNA-binding domain superfamily/Winged helix DNA-binding domain"/>
    <property type="match status" value="1"/>
</dbReference>
<dbReference type="PANTHER" id="PTHR33164:SF104">
    <property type="entry name" value="TRANSCRIPTIONAL REGULATORY PROTEIN"/>
    <property type="match status" value="1"/>
</dbReference>
<dbReference type="RefSeq" id="WP_123421105.1">
    <property type="nucleotide sequence ID" value="NZ_JBLXAC010000001.1"/>
</dbReference>
<dbReference type="GO" id="GO:0006950">
    <property type="term" value="P:response to stress"/>
    <property type="evidence" value="ECO:0007669"/>
    <property type="project" value="TreeGrafter"/>
</dbReference>
<dbReference type="InterPro" id="IPR000835">
    <property type="entry name" value="HTH_MarR-typ"/>
</dbReference>
<dbReference type="PRINTS" id="PR00598">
    <property type="entry name" value="HTHMARR"/>
</dbReference>
<dbReference type="AlphaFoldDB" id="A0A3N1PJD7"/>
<name>A0A3N1PJD7_9GAMM</name>
<dbReference type="Pfam" id="PF12802">
    <property type="entry name" value="MarR_2"/>
    <property type="match status" value="1"/>
</dbReference>
<dbReference type="InterPro" id="IPR036390">
    <property type="entry name" value="WH_DNA-bd_sf"/>
</dbReference>
<dbReference type="STRING" id="584787.GCA_001247655_00099"/>
<gene>
    <name evidence="2" type="ORF">EDC28_103307</name>
</gene>
<feature type="domain" description="HTH marR-type" evidence="1">
    <location>
        <begin position="26"/>
        <end position="164"/>
    </location>
</feature>
<keyword evidence="2" id="KW-0238">DNA-binding</keyword>
<evidence type="ECO:0000259" key="1">
    <source>
        <dbReference type="PROSITE" id="PS50995"/>
    </source>
</evidence>
<evidence type="ECO:0000313" key="2">
    <source>
        <dbReference type="EMBL" id="ROQ28713.1"/>
    </source>
</evidence>
<comment type="caution">
    <text evidence="2">The sequence shown here is derived from an EMBL/GenBank/DDBJ whole genome shotgun (WGS) entry which is preliminary data.</text>
</comment>
<sequence length="165" mass="18152">MARARAALSELKDNWQNHWPQACDKAGELVAALYRLQEYFAELDGAVFARFSLQPAEFEVLATLRSVGGEHCLSPTELYRLMLVSSGGMTKILLRMEDKALISRPANPDDGRSKRVKLTDKGLALVESCNQALLAAEAQSCAGLGGHLPALSRQLQDWLGKLEKR</sequence>
<dbReference type="SUPFAM" id="SSF46785">
    <property type="entry name" value="Winged helix' DNA-binding domain"/>
    <property type="match status" value="1"/>
</dbReference>
<keyword evidence="3" id="KW-1185">Reference proteome</keyword>
<reference evidence="2 3" key="1">
    <citation type="submission" date="2018-11" db="EMBL/GenBank/DDBJ databases">
        <title>Genomic Encyclopedia of Type Strains, Phase IV (KMG-IV): sequencing the most valuable type-strain genomes for metagenomic binning, comparative biology and taxonomic classification.</title>
        <authorList>
            <person name="Goeker M."/>
        </authorList>
    </citation>
    <scope>NUCLEOTIDE SEQUENCE [LARGE SCALE GENOMIC DNA]</scope>
    <source>
        <strain evidence="2 3">DSM 21945</strain>
    </source>
</reference>
<dbReference type="Proteomes" id="UP000268033">
    <property type="component" value="Unassembled WGS sequence"/>
</dbReference>
<organism evidence="2 3">
    <name type="scientific">Gallaecimonas pentaromativorans</name>
    <dbReference type="NCBI Taxonomy" id="584787"/>
    <lineage>
        <taxon>Bacteria</taxon>
        <taxon>Pseudomonadati</taxon>
        <taxon>Pseudomonadota</taxon>
        <taxon>Gammaproteobacteria</taxon>
        <taxon>Enterobacterales</taxon>
        <taxon>Gallaecimonadaceae</taxon>
        <taxon>Gallaecimonas</taxon>
    </lineage>
</organism>
<accession>A0A3N1PJD7</accession>
<dbReference type="EMBL" id="RJUL01000003">
    <property type="protein sequence ID" value="ROQ28713.1"/>
    <property type="molecule type" value="Genomic_DNA"/>
</dbReference>